<dbReference type="KEGG" id="psti:SOO65_02080"/>
<dbReference type="AlphaFoldDB" id="A0AAX4HQQ6"/>
<dbReference type="GO" id="GO:0005829">
    <property type="term" value="C:cytosol"/>
    <property type="evidence" value="ECO:0007669"/>
    <property type="project" value="TreeGrafter"/>
</dbReference>
<dbReference type="GO" id="GO:0004764">
    <property type="term" value="F:shikimate 3-dehydrogenase (NADP+) activity"/>
    <property type="evidence" value="ECO:0007669"/>
    <property type="project" value="InterPro"/>
</dbReference>
<dbReference type="PANTHER" id="PTHR21089:SF1">
    <property type="entry name" value="BIFUNCTIONAL 3-DEHYDROQUINATE DEHYDRATASE_SHIKIMATE DEHYDROGENASE, CHLOROPLASTIC"/>
    <property type="match status" value="1"/>
</dbReference>
<dbReference type="InterPro" id="IPR022893">
    <property type="entry name" value="Shikimate_DH_fam"/>
</dbReference>
<dbReference type="InterPro" id="IPR013708">
    <property type="entry name" value="Shikimate_DH-bd_N"/>
</dbReference>
<protein>
    <recommendedName>
        <fullName evidence="3">Shikimate dehydrogenase substrate binding N-terminal domain-containing protein</fullName>
    </recommendedName>
</protein>
<dbReference type="Gene3D" id="3.40.50.10860">
    <property type="entry name" value="Leucine Dehydrogenase, chain A, domain 1"/>
    <property type="match status" value="1"/>
</dbReference>
<keyword evidence="2" id="KW-0028">Amino-acid biosynthesis</keyword>
<evidence type="ECO:0000313" key="4">
    <source>
        <dbReference type="EMBL" id="WPU65527.1"/>
    </source>
</evidence>
<keyword evidence="5" id="KW-1185">Reference proteome</keyword>
<dbReference type="GO" id="GO:0019632">
    <property type="term" value="P:shikimate metabolic process"/>
    <property type="evidence" value="ECO:0007669"/>
    <property type="project" value="TreeGrafter"/>
</dbReference>
<evidence type="ECO:0000256" key="2">
    <source>
        <dbReference type="ARBA" id="ARBA00023141"/>
    </source>
</evidence>
<reference evidence="4 5" key="1">
    <citation type="submission" date="2023-11" db="EMBL/GenBank/DDBJ databases">
        <title>Peredibacter starrii A3.12.</title>
        <authorList>
            <person name="Mitchell R.J."/>
        </authorList>
    </citation>
    <scope>NUCLEOTIDE SEQUENCE [LARGE SCALE GENOMIC DNA]</scope>
    <source>
        <strain evidence="4 5">A3.12</strain>
    </source>
</reference>
<gene>
    <name evidence="4" type="ORF">SOO65_02080</name>
</gene>
<evidence type="ECO:0000256" key="1">
    <source>
        <dbReference type="ARBA" id="ARBA00004871"/>
    </source>
</evidence>
<comment type="pathway">
    <text evidence="1">Metabolic intermediate biosynthesis; chorismate biosynthesis; chorismate from D-erythrose 4-phosphate and phosphoenolpyruvate: step 4/7.</text>
</comment>
<evidence type="ECO:0000259" key="3">
    <source>
        <dbReference type="Pfam" id="PF08501"/>
    </source>
</evidence>
<dbReference type="Pfam" id="PF08501">
    <property type="entry name" value="Shikimate_dh_N"/>
    <property type="match status" value="1"/>
</dbReference>
<proteinExistence type="predicted"/>
<dbReference type="Proteomes" id="UP001324634">
    <property type="component" value="Chromosome"/>
</dbReference>
<dbReference type="InterPro" id="IPR046346">
    <property type="entry name" value="Aminoacid_DH-like_N_sf"/>
</dbReference>
<accession>A0AAX4HQQ6</accession>
<organism evidence="4 5">
    <name type="scientific">Peredibacter starrii</name>
    <dbReference type="NCBI Taxonomy" id="28202"/>
    <lineage>
        <taxon>Bacteria</taxon>
        <taxon>Pseudomonadati</taxon>
        <taxon>Bdellovibrionota</taxon>
        <taxon>Bacteriovoracia</taxon>
        <taxon>Bacteriovoracales</taxon>
        <taxon>Bacteriovoracaceae</taxon>
        <taxon>Peredibacter</taxon>
    </lineage>
</organism>
<dbReference type="EMBL" id="CP139487">
    <property type="protein sequence ID" value="WPU65527.1"/>
    <property type="molecule type" value="Genomic_DNA"/>
</dbReference>
<name>A0AAX4HQQ6_9BACT</name>
<keyword evidence="2" id="KW-0057">Aromatic amino acid biosynthesis</keyword>
<dbReference type="Gene3D" id="3.40.50.720">
    <property type="entry name" value="NAD(P)-binding Rossmann-like Domain"/>
    <property type="match status" value="1"/>
</dbReference>
<dbReference type="PANTHER" id="PTHR21089">
    <property type="entry name" value="SHIKIMATE DEHYDROGENASE"/>
    <property type="match status" value="1"/>
</dbReference>
<sequence>MKLGLLGYPITHSLSPKLYQEILGSKLSSYELFSYERKDLVPALTFFSSKLDGLNITSPYKTHFMNEIKIDSPLVQKIGAVNTLSFTPDGVQGTNTDVIAVQEILTKYQQDWGQLHLLILGSGVMAKMTELVANEQKISWQEFSRKSNGDISHLDLRPHLKPGHQNIVINACSREFVFHGELTQEEVFWDYNYSFLPHQNTLPSRVKTYHDGQEMLFLQAKAAVKFWSQTNPKLK</sequence>
<evidence type="ECO:0000313" key="5">
    <source>
        <dbReference type="Proteomes" id="UP001324634"/>
    </source>
</evidence>
<feature type="domain" description="Shikimate dehydrogenase substrate binding N-terminal" evidence="3">
    <location>
        <begin position="5"/>
        <end position="84"/>
    </location>
</feature>
<dbReference type="GO" id="GO:0009423">
    <property type="term" value="P:chorismate biosynthetic process"/>
    <property type="evidence" value="ECO:0007669"/>
    <property type="project" value="TreeGrafter"/>
</dbReference>
<dbReference type="SUPFAM" id="SSF53223">
    <property type="entry name" value="Aminoacid dehydrogenase-like, N-terminal domain"/>
    <property type="match status" value="1"/>
</dbReference>
<dbReference type="GO" id="GO:0050661">
    <property type="term" value="F:NADP binding"/>
    <property type="evidence" value="ECO:0007669"/>
    <property type="project" value="TreeGrafter"/>
</dbReference>
<dbReference type="GO" id="GO:0009073">
    <property type="term" value="P:aromatic amino acid family biosynthetic process"/>
    <property type="evidence" value="ECO:0007669"/>
    <property type="project" value="UniProtKB-KW"/>
</dbReference>
<dbReference type="RefSeq" id="WP_321396167.1">
    <property type="nucleotide sequence ID" value="NZ_CP139487.1"/>
</dbReference>